<dbReference type="Proteomes" id="UP001241747">
    <property type="component" value="Unassembled WGS sequence"/>
</dbReference>
<evidence type="ECO:0000313" key="3">
    <source>
        <dbReference type="Proteomes" id="UP001241747"/>
    </source>
</evidence>
<dbReference type="Pfam" id="PF02627">
    <property type="entry name" value="CMD"/>
    <property type="match status" value="1"/>
</dbReference>
<dbReference type="Gene3D" id="1.20.1290.10">
    <property type="entry name" value="AhpD-like"/>
    <property type="match status" value="1"/>
</dbReference>
<feature type="domain" description="Carboxymuconolactone decarboxylase-like" evidence="1">
    <location>
        <begin position="25"/>
        <end position="106"/>
    </location>
</feature>
<sequence length="168" mass="18355">MILSQPLSRLEASMHPRLNIAALAPELYQAVRTLDGAVAKSGLDKRTLHLVKLRASQINGCAYCVDLHVKDALADGMDAQLLHLVAVWRESPFFDARDRAILEWTESVTLAAETGIPDAAFETVRAIFSETDIAKLTIAIGTINIWNRIAVSSRMQHPVGTEKNAVAP</sequence>
<name>A0ABU0LAH6_XANAG</name>
<dbReference type="PANTHER" id="PTHR34846:SF10">
    <property type="entry name" value="CYTOPLASMIC PROTEIN"/>
    <property type="match status" value="1"/>
</dbReference>
<dbReference type="InterPro" id="IPR004675">
    <property type="entry name" value="AhpD_core"/>
</dbReference>
<gene>
    <name evidence="2" type="ORF">QOZ94_000914</name>
</gene>
<dbReference type="InterPro" id="IPR003779">
    <property type="entry name" value="CMD-like"/>
</dbReference>
<dbReference type="InterPro" id="IPR029032">
    <property type="entry name" value="AhpD-like"/>
</dbReference>
<protein>
    <submittedName>
        <fullName evidence="2">AhpD family alkylhydroperoxidase</fullName>
    </submittedName>
</protein>
<reference evidence="2 3" key="1">
    <citation type="submission" date="2023-07" db="EMBL/GenBank/DDBJ databases">
        <title>Genomic Encyclopedia of Type Strains, Phase IV (KMG-IV): sequencing the most valuable type-strain genomes for metagenomic binning, comparative biology and taxonomic classification.</title>
        <authorList>
            <person name="Goeker M."/>
        </authorList>
    </citation>
    <scope>NUCLEOTIDE SEQUENCE [LARGE SCALE GENOMIC DNA]</scope>
    <source>
        <strain evidence="2 3">DSM 3770</strain>
    </source>
</reference>
<organism evidence="2 3">
    <name type="scientific">Xanthobacter agilis</name>
    <dbReference type="NCBI Taxonomy" id="47492"/>
    <lineage>
        <taxon>Bacteria</taxon>
        <taxon>Pseudomonadati</taxon>
        <taxon>Pseudomonadota</taxon>
        <taxon>Alphaproteobacteria</taxon>
        <taxon>Hyphomicrobiales</taxon>
        <taxon>Xanthobacteraceae</taxon>
        <taxon>Xanthobacter</taxon>
    </lineage>
</organism>
<evidence type="ECO:0000313" key="2">
    <source>
        <dbReference type="EMBL" id="MDQ0504140.1"/>
    </source>
</evidence>
<dbReference type="SUPFAM" id="SSF69118">
    <property type="entry name" value="AhpD-like"/>
    <property type="match status" value="1"/>
</dbReference>
<dbReference type="EMBL" id="JAUSVY010000002">
    <property type="protein sequence ID" value="MDQ0504140.1"/>
    <property type="molecule type" value="Genomic_DNA"/>
</dbReference>
<proteinExistence type="predicted"/>
<dbReference type="PANTHER" id="PTHR34846">
    <property type="entry name" value="4-CARBOXYMUCONOLACTONE DECARBOXYLASE FAMILY PROTEIN (AFU_ORTHOLOGUE AFUA_6G11590)"/>
    <property type="match status" value="1"/>
</dbReference>
<dbReference type="NCBIfam" id="TIGR00778">
    <property type="entry name" value="ahpD_dom"/>
    <property type="match status" value="1"/>
</dbReference>
<comment type="caution">
    <text evidence="2">The sequence shown here is derived from an EMBL/GenBank/DDBJ whole genome shotgun (WGS) entry which is preliminary data.</text>
</comment>
<keyword evidence="3" id="KW-1185">Reference proteome</keyword>
<accession>A0ABU0LAH6</accession>
<evidence type="ECO:0000259" key="1">
    <source>
        <dbReference type="Pfam" id="PF02627"/>
    </source>
</evidence>